<evidence type="ECO:0000313" key="2">
    <source>
        <dbReference type="Proteomes" id="UP000198967"/>
    </source>
</evidence>
<sequence length="49" mass="5213">ESEGQRRMRALHAGRYDGSARSLEIAPNLWASPGRLPDPGLAAVPARAS</sequence>
<keyword evidence="2" id="KW-1185">Reference proteome</keyword>
<dbReference type="EMBL" id="FNBE01000033">
    <property type="protein sequence ID" value="SDH66980.1"/>
    <property type="molecule type" value="Genomic_DNA"/>
</dbReference>
<organism evidence="1 2">
    <name type="scientific">Pseudonocardia oroxyli</name>
    <dbReference type="NCBI Taxonomy" id="366584"/>
    <lineage>
        <taxon>Bacteria</taxon>
        <taxon>Bacillati</taxon>
        <taxon>Actinomycetota</taxon>
        <taxon>Actinomycetes</taxon>
        <taxon>Pseudonocardiales</taxon>
        <taxon>Pseudonocardiaceae</taxon>
        <taxon>Pseudonocardia</taxon>
    </lineage>
</organism>
<gene>
    <name evidence="1" type="ORF">SAMN05216377_1331</name>
</gene>
<feature type="non-terminal residue" evidence="1">
    <location>
        <position position="1"/>
    </location>
</feature>
<evidence type="ECO:0000313" key="1">
    <source>
        <dbReference type="EMBL" id="SDH66980.1"/>
    </source>
</evidence>
<dbReference type="AlphaFoldDB" id="A0A1G8EB74"/>
<reference evidence="1 2" key="1">
    <citation type="submission" date="2016-10" db="EMBL/GenBank/DDBJ databases">
        <authorList>
            <person name="de Groot N.N."/>
        </authorList>
    </citation>
    <scope>NUCLEOTIDE SEQUENCE [LARGE SCALE GENOMIC DNA]</scope>
    <source>
        <strain evidence="1 2">CGMCC 4.3143</strain>
    </source>
</reference>
<name>A0A1G8EB74_PSEOR</name>
<proteinExistence type="predicted"/>
<dbReference type="Proteomes" id="UP000198967">
    <property type="component" value="Unassembled WGS sequence"/>
</dbReference>
<accession>A0A1G8EB74</accession>
<protein>
    <submittedName>
        <fullName evidence="1">Uncharacterized protein</fullName>
    </submittedName>
</protein>